<keyword evidence="1" id="KW-0472">Membrane</keyword>
<proteinExistence type="predicted"/>
<feature type="transmembrane region" description="Helical" evidence="1">
    <location>
        <begin position="111"/>
        <end position="131"/>
    </location>
</feature>
<dbReference type="EMBL" id="VIWX01000004">
    <property type="protein sequence ID" value="TWF93842.1"/>
    <property type="molecule type" value="Genomic_DNA"/>
</dbReference>
<protein>
    <submittedName>
        <fullName evidence="2">Uncharacterized protein</fullName>
    </submittedName>
</protein>
<feature type="transmembrane region" description="Helical" evidence="1">
    <location>
        <begin position="157"/>
        <end position="178"/>
    </location>
</feature>
<reference evidence="2 3" key="1">
    <citation type="submission" date="2019-06" db="EMBL/GenBank/DDBJ databases">
        <title>Sequencing the genomes of 1000 actinobacteria strains.</title>
        <authorList>
            <person name="Klenk H.-P."/>
        </authorList>
    </citation>
    <scope>NUCLEOTIDE SEQUENCE [LARGE SCALE GENOMIC DNA]</scope>
    <source>
        <strain evidence="2 3">DSM 46699</strain>
    </source>
</reference>
<feature type="transmembrane region" description="Helical" evidence="1">
    <location>
        <begin position="676"/>
        <end position="695"/>
    </location>
</feature>
<feature type="transmembrane region" description="Helical" evidence="1">
    <location>
        <begin position="701"/>
        <end position="720"/>
    </location>
</feature>
<keyword evidence="1" id="KW-0812">Transmembrane</keyword>
<dbReference type="Proteomes" id="UP000316184">
    <property type="component" value="Unassembled WGS sequence"/>
</dbReference>
<keyword evidence="1" id="KW-1133">Transmembrane helix</keyword>
<comment type="caution">
    <text evidence="2">The sequence shown here is derived from an EMBL/GenBank/DDBJ whole genome shotgun (WGS) entry which is preliminary data.</text>
</comment>
<feature type="transmembrane region" description="Helical" evidence="1">
    <location>
        <begin position="605"/>
        <end position="623"/>
    </location>
</feature>
<feature type="transmembrane region" description="Helical" evidence="1">
    <location>
        <begin position="741"/>
        <end position="763"/>
    </location>
</feature>
<dbReference type="OrthoDB" id="8440350at2"/>
<feature type="transmembrane region" description="Helical" evidence="1">
    <location>
        <begin position="863"/>
        <end position="880"/>
    </location>
</feature>
<organism evidence="2 3">
    <name type="scientific">Saccharopolyspora dendranthemae</name>
    <dbReference type="NCBI Taxonomy" id="1181886"/>
    <lineage>
        <taxon>Bacteria</taxon>
        <taxon>Bacillati</taxon>
        <taxon>Actinomycetota</taxon>
        <taxon>Actinomycetes</taxon>
        <taxon>Pseudonocardiales</taxon>
        <taxon>Pseudonocardiaceae</taxon>
        <taxon>Saccharopolyspora</taxon>
    </lineage>
</organism>
<feature type="transmembrane region" description="Helical" evidence="1">
    <location>
        <begin position="824"/>
        <end position="842"/>
    </location>
</feature>
<dbReference type="RefSeq" id="WP_145741743.1">
    <property type="nucleotide sequence ID" value="NZ_VIWX01000004.1"/>
</dbReference>
<feature type="transmembrane region" description="Helical" evidence="1">
    <location>
        <begin position="775"/>
        <end position="794"/>
    </location>
</feature>
<feature type="transmembrane region" description="Helical" evidence="1">
    <location>
        <begin position="643"/>
        <end position="664"/>
    </location>
</feature>
<feature type="transmembrane region" description="Helical" evidence="1">
    <location>
        <begin position="886"/>
        <end position="908"/>
    </location>
</feature>
<name>A0A561U3A6_9PSEU</name>
<feature type="transmembrane region" description="Helical" evidence="1">
    <location>
        <begin position="799"/>
        <end position="818"/>
    </location>
</feature>
<sequence length="926" mass="100916">MDSESVSRQETSRGLEIETLLWGVVARLRAHGWRISLREIGRAQDVTALLVARLGRPPTDDELLRHLRPIFCGEDSELAVFDDAFRQSAATGARPIPAAAPGRRRRWSWSVPFAGVLLVVFAVGAVITYLANRATESVPGPSGQDRQPLERDFLSAAWPWMALAVVTVACVAVAVWFAHHKRLRRRSGPPTSGYDLDLRWDVHNPLDPAECARTARALRARSPEQGRTLDLPRTIDASIRAGRRFAPRFVQYQRSPEYLAVIEQRSPHDVLAAHRARTVDQIGACGVAIRRVGFHPGSGLVIDPQRGTRQLEMLQPIDHRERILLFAADRALRDPFTGAGRPWLSRFSSWAETTQIAPDADPDHAVYRVLPDIRALDPVWQSSAVTTSWRTPPAIFEAGDEMWIEPIAPADDEVATAITLLVTELGPNGWYWLSACALYPEINYELTVSLGALLRGDDGEPVNTHLDIEVLAQLPWFRHAYMPDWLRKTLLSSLTHGQLADARTALNEILISGLAVEAPGTGGVSVAAAPRGAGRGIVGSTGTPEGAADRVYLDGSSLRRRRLAVAAPPQLLAALRNRPRDALAKMRSGDAPSLRVRRALAWSNALLLVGALVSSVGAAILLWQHGGDWEKIGKELNSPEWEAGLLVIPVLTAFPLATVALVFSPMAGRRRGVITGSGELMFSLTTFLGMTLFYLNSEDVVVPVIVGIRFAALVTTIVAVRSTLRDAVVPWETFHLRCRRAFALSTGFVLVLTTSWAVVRWAFFPLEFGGDEIGVPTLVGLGFAGTVLVTAAYLCGVRYIPLLAGGTVALLGVVFTIADDTFLTLVFAPPGLLVLGAFYWQVRRAAQHPPLELWETRWQKWKWPLAIAALAAAGAISFALSGGDTLSVAIAPIPVGLTLLNLITGLVTDHVPTTALHRFPTPFHFD</sequence>
<evidence type="ECO:0000313" key="2">
    <source>
        <dbReference type="EMBL" id="TWF93842.1"/>
    </source>
</evidence>
<evidence type="ECO:0000313" key="3">
    <source>
        <dbReference type="Proteomes" id="UP000316184"/>
    </source>
</evidence>
<dbReference type="AlphaFoldDB" id="A0A561U3A6"/>
<gene>
    <name evidence="2" type="ORF">FHU35_14115</name>
</gene>
<keyword evidence="3" id="KW-1185">Reference proteome</keyword>
<evidence type="ECO:0000256" key="1">
    <source>
        <dbReference type="SAM" id="Phobius"/>
    </source>
</evidence>
<accession>A0A561U3A6</accession>